<organism evidence="1 2">
    <name type="scientific">Ilyodon furcidens</name>
    <name type="common">goldbreast splitfin</name>
    <dbReference type="NCBI Taxonomy" id="33524"/>
    <lineage>
        <taxon>Eukaryota</taxon>
        <taxon>Metazoa</taxon>
        <taxon>Chordata</taxon>
        <taxon>Craniata</taxon>
        <taxon>Vertebrata</taxon>
        <taxon>Euteleostomi</taxon>
        <taxon>Actinopterygii</taxon>
        <taxon>Neopterygii</taxon>
        <taxon>Teleostei</taxon>
        <taxon>Neoteleostei</taxon>
        <taxon>Acanthomorphata</taxon>
        <taxon>Ovalentaria</taxon>
        <taxon>Atherinomorphae</taxon>
        <taxon>Cyprinodontiformes</taxon>
        <taxon>Goodeidae</taxon>
        <taxon>Ilyodon</taxon>
    </lineage>
</organism>
<proteinExistence type="predicted"/>
<protein>
    <submittedName>
        <fullName evidence="1">Uncharacterized protein</fullName>
    </submittedName>
</protein>
<keyword evidence="2" id="KW-1185">Reference proteome</keyword>
<dbReference type="EMBL" id="JAHRIQ010016906">
    <property type="protein sequence ID" value="MEQ2226943.1"/>
    <property type="molecule type" value="Genomic_DNA"/>
</dbReference>
<accession>A0ABV0T5G3</accession>
<sequence>MYVYPLFLTASWCEFNLPIKSFIIDGPRSSGLLSLCSNPGSLASPPPLQRRVDSTCCHKVVLCAACHTIFGHAEFCSGKKHSKFGRNLMFQMEAALTWMLVGSAKVISSIECANMFSICP</sequence>
<comment type="caution">
    <text evidence="1">The sequence shown here is derived from an EMBL/GenBank/DDBJ whole genome shotgun (WGS) entry which is preliminary data.</text>
</comment>
<name>A0ABV0T5G3_9TELE</name>
<gene>
    <name evidence="1" type="ORF">ILYODFUR_032557</name>
</gene>
<evidence type="ECO:0000313" key="2">
    <source>
        <dbReference type="Proteomes" id="UP001482620"/>
    </source>
</evidence>
<reference evidence="1 2" key="1">
    <citation type="submission" date="2021-06" db="EMBL/GenBank/DDBJ databases">
        <authorList>
            <person name="Palmer J.M."/>
        </authorList>
    </citation>
    <scope>NUCLEOTIDE SEQUENCE [LARGE SCALE GENOMIC DNA]</scope>
    <source>
        <strain evidence="2">if_2019</strain>
        <tissue evidence="1">Muscle</tissue>
    </source>
</reference>
<dbReference type="Proteomes" id="UP001482620">
    <property type="component" value="Unassembled WGS sequence"/>
</dbReference>
<evidence type="ECO:0000313" key="1">
    <source>
        <dbReference type="EMBL" id="MEQ2226943.1"/>
    </source>
</evidence>